<dbReference type="PANTHER" id="PTHR15818:SF2">
    <property type="entry name" value="G-PATCH DOMAIN AND KOW MOTIFS-CONTAINING PROTEIN"/>
    <property type="match status" value="1"/>
</dbReference>
<evidence type="ECO:0000256" key="1">
    <source>
        <dbReference type="ARBA" id="ARBA00004123"/>
    </source>
</evidence>
<gene>
    <name evidence="5" type="ORF">RUM43_005504</name>
</gene>
<dbReference type="GO" id="GO:0000398">
    <property type="term" value="P:mRNA splicing, via spliceosome"/>
    <property type="evidence" value="ECO:0007669"/>
    <property type="project" value="InterPro"/>
</dbReference>
<feature type="domain" description="G-patch" evidence="4">
    <location>
        <begin position="161"/>
        <end position="206"/>
    </location>
</feature>
<dbReference type="AlphaFoldDB" id="A0AAN8P030"/>
<evidence type="ECO:0000256" key="3">
    <source>
        <dbReference type="SAM" id="MobiDB-lite"/>
    </source>
</evidence>
<dbReference type="InterPro" id="IPR045166">
    <property type="entry name" value="Spp2-like"/>
</dbReference>
<sequence length="217" mass="23653">MSGGEKKISFSFSKVKKPALTPKVNNDAKEKIEYVDCFDGAKGKFSYKGSVRNEDEEKKELVIPLITTRQSNDIKHKIEKKFGLVKNDDNNESQKNTAGVVKESNGEVTSKAPISIDEIAAAEILREVGEKTQENSNNLVIPHNGDTDPSPENIDYDQVPVGAFGMAMLRGMGWKPDSGIGKEPRLVAPVSPKVRPKGLGLGAKPKAESNNDEKKDS</sequence>
<dbReference type="PROSITE" id="PS50174">
    <property type="entry name" value="G_PATCH"/>
    <property type="match status" value="1"/>
</dbReference>
<evidence type="ECO:0000256" key="2">
    <source>
        <dbReference type="ARBA" id="ARBA00023242"/>
    </source>
</evidence>
<feature type="region of interest" description="Disordered" evidence="3">
    <location>
        <begin position="133"/>
        <end position="157"/>
    </location>
</feature>
<protein>
    <recommendedName>
        <fullName evidence="4">G-patch domain-containing protein</fullName>
    </recommendedName>
</protein>
<evidence type="ECO:0000313" key="6">
    <source>
        <dbReference type="Proteomes" id="UP001372834"/>
    </source>
</evidence>
<accession>A0AAN8P030</accession>
<dbReference type="InterPro" id="IPR000467">
    <property type="entry name" value="G_patch_dom"/>
</dbReference>
<dbReference type="EMBL" id="JAWJWE010000037">
    <property type="protein sequence ID" value="KAK6625213.1"/>
    <property type="molecule type" value="Genomic_DNA"/>
</dbReference>
<organism evidence="5 6">
    <name type="scientific">Polyplax serrata</name>
    <name type="common">Common mouse louse</name>
    <dbReference type="NCBI Taxonomy" id="468196"/>
    <lineage>
        <taxon>Eukaryota</taxon>
        <taxon>Metazoa</taxon>
        <taxon>Ecdysozoa</taxon>
        <taxon>Arthropoda</taxon>
        <taxon>Hexapoda</taxon>
        <taxon>Insecta</taxon>
        <taxon>Pterygota</taxon>
        <taxon>Neoptera</taxon>
        <taxon>Paraneoptera</taxon>
        <taxon>Psocodea</taxon>
        <taxon>Troctomorpha</taxon>
        <taxon>Phthiraptera</taxon>
        <taxon>Anoplura</taxon>
        <taxon>Polyplacidae</taxon>
        <taxon>Polyplax</taxon>
    </lineage>
</organism>
<name>A0AAN8P030_POLSC</name>
<reference evidence="5 6" key="1">
    <citation type="submission" date="2023-10" db="EMBL/GenBank/DDBJ databases">
        <title>Genomes of two closely related lineages of the louse Polyplax serrata with different host specificities.</title>
        <authorList>
            <person name="Martinu J."/>
            <person name="Tarabai H."/>
            <person name="Stefka J."/>
            <person name="Hypsa V."/>
        </authorList>
    </citation>
    <scope>NUCLEOTIDE SEQUENCE [LARGE SCALE GENOMIC DNA]</scope>
    <source>
        <strain evidence="5">HR10_N</strain>
    </source>
</reference>
<dbReference type="Proteomes" id="UP001372834">
    <property type="component" value="Unassembled WGS sequence"/>
</dbReference>
<dbReference type="Pfam" id="PF12656">
    <property type="entry name" value="G-patch_2"/>
    <property type="match status" value="1"/>
</dbReference>
<dbReference type="GO" id="GO:0003676">
    <property type="term" value="F:nucleic acid binding"/>
    <property type="evidence" value="ECO:0007669"/>
    <property type="project" value="InterPro"/>
</dbReference>
<comment type="caution">
    <text evidence="5">The sequence shown here is derived from an EMBL/GenBank/DDBJ whole genome shotgun (WGS) entry which is preliminary data.</text>
</comment>
<feature type="compositionally biased region" description="Basic and acidic residues" evidence="3">
    <location>
        <begin position="205"/>
        <end position="217"/>
    </location>
</feature>
<feature type="region of interest" description="Disordered" evidence="3">
    <location>
        <begin position="177"/>
        <end position="217"/>
    </location>
</feature>
<dbReference type="PANTHER" id="PTHR15818">
    <property type="entry name" value="G PATCH AND KOW-CONTAINING"/>
    <property type="match status" value="1"/>
</dbReference>
<comment type="subcellular location">
    <subcellularLocation>
        <location evidence="1">Nucleus</location>
    </subcellularLocation>
</comment>
<feature type="region of interest" description="Disordered" evidence="3">
    <location>
        <begin position="87"/>
        <end position="107"/>
    </location>
</feature>
<evidence type="ECO:0000313" key="5">
    <source>
        <dbReference type="EMBL" id="KAK6625213.1"/>
    </source>
</evidence>
<dbReference type="SMART" id="SM00443">
    <property type="entry name" value="G_patch"/>
    <property type="match status" value="1"/>
</dbReference>
<dbReference type="GO" id="GO:0005681">
    <property type="term" value="C:spliceosomal complex"/>
    <property type="evidence" value="ECO:0007669"/>
    <property type="project" value="TreeGrafter"/>
</dbReference>
<dbReference type="InterPro" id="IPR026822">
    <property type="entry name" value="Spp2/MOS2_G-patch"/>
</dbReference>
<proteinExistence type="predicted"/>
<keyword evidence="2" id="KW-0539">Nucleus</keyword>
<evidence type="ECO:0000259" key="4">
    <source>
        <dbReference type="PROSITE" id="PS50174"/>
    </source>
</evidence>